<feature type="transmembrane region" description="Helical" evidence="6">
    <location>
        <begin position="297"/>
        <end position="317"/>
    </location>
</feature>
<evidence type="ECO:0000256" key="1">
    <source>
        <dbReference type="ARBA" id="ARBA00004141"/>
    </source>
</evidence>
<evidence type="ECO:0000256" key="3">
    <source>
        <dbReference type="ARBA" id="ARBA00022692"/>
    </source>
</evidence>
<organism evidence="7 8">
    <name type="scientific">Pristionchus pacificus</name>
    <name type="common">Parasitic nematode worm</name>
    <dbReference type="NCBI Taxonomy" id="54126"/>
    <lineage>
        <taxon>Eukaryota</taxon>
        <taxon>Metazoa</taxon>
        <taxon>Ecdysozoa</taxon>
        <taxon>Nematoda</taxon>
        <taxon>Chromadorea</taxon>
        <taxon>Rhabditida</taxon>
        <taxon>Rhabditina</taxon>
        <taxon>Diplogasteromorpha</taxon>
        <taxon>Diplogasteroidea</taxon>
        <taxon>Neodiplogasteridae</taxon>
        <taxon>Pristionchus</taxon>
    </lineage>
</organism>
<dbReference type="PANTHER" id="PTHR31627:SF42">
    <property type="entry name" value="G_PROTEIN_RECEP_F1_2 DOMAIN-CONTAINING PROTEIN-RELATED"/>
    <property type="match status" value="1"/>
</dbReference>
<protein>
    <recommendedName>
        <fullName evidence="6">Serpentine receptor class gamma</fullName>
    </recommendedName>
</protein>
<feature type="transmembrane region" description="Helical" evidence="6">
    <location>
        <begin position="230"/>
        <end position="252"/>
    </location>
</feature>
<dbReference type="Gene3D" id="1.20.1070.10">
    <property type="entry name" value="Rhodopsin 7-helix transmembrane proteins"/>
    <property type="match status" value="2"/>
</dbReference>
<reference evidence="7" key="2">
    <citation type="submission" date="2022-06" db="UniProtKB">
        <authorList>
            <consortium name="EnsemblMetazoa"/>
        </authorList>
    </citation>
    <scope>IDENTIFICATION</scope>
    <source>
        <strain evidence="7">PS312</strain>
    </source>
</reference>
<feature type="transmembrane region" description="Helical" evidence="6">
    <location>
        <begin position="196"/>
        <end position="218"/>
    </location>
</feature>
<dbReference type="GO" id="GO:0016020">
    <property type="term" value="C:membrane"/>
    <property type="evidence" value="ECO:0007669"/>
    <property type="project" value="UniProtKB-SubCell"/>
</dbReference>
<dbReference type="GO" id="GO:0007606">
    <property type="term" value="P:sensory perception of chemical stimulus"/>
    <property type="evidence" value="ECO:0007669"/>
    <property type="project" value="UniProtKB-UniRule"/>
</dbReference>
<feature type="transmembrane region" description="Helical" evidence="6">
    <location>
        <begin position="329"/>
        <end position="352"/>
    </location>
</feature>
<feature type="transmembrane region" description="Helical" evidence="6">
    <location>
        <begin position="139"/>
        <end position="160"/>
    </location>
</feature>
<comment type="similarity">
    <text evidence="2 6">Belongs to the nematode receptor-like protein srg family.</text>
</comment>
<keyword evidence="8" id="KW-1185">Reference proteome</keyword>
<feature type="transmembrane region" description="Helical" evidence="6">
    <location>
        <begin position="52"/>
        <end position="73"/>
    </location>
</feature>
<dbReference type="PANTHER" id="PTHR31627">
    <property type="entry name" value="SERPENTINE RECEPTOR CLASS GAMMA-RELATED"/>
    <property type="match status" value="1"/>
</dbReference>
<accession>A0A2A6CUW4</accession>
<feature type="transmembrane region" description="Helical" evidence="6">
    <location>
        <begin position="576"/>
        <end position="598"/>
    </location>
</feature>
<feature type="transmembrane region" description="Helical" evidence="6">
    <location>
        <begin position="272"/>
        <end position="290"/>
    </location>
</feature>
<evidence type="ECO:0000256" key="4">
    <source>
        <dbReference type="ARBA" id="ARBA00022989"/>
    </source>
</evidence>
<feature type="transmembrane region" description="Helical" evidence="6">
    <location>
        <begin position="361"/>
        <end position="381"/>
    </location>
</feature>
<dbReference type="Pfam" id="PF02118">
    <property type="entry name" value="Srg"/>
    <property type="match status" value="2"/>
</dbReference>
<feature type="transmembrane region" description="Helical" evidence="6">
    <location>
        <begin position="85"/>
        <end position="104"/>
    </location>
</feature>
<evidence type="ECO:0000313" key="7">
    <source>
        <dbReference type="EnsemblMetazoa" id="PPA25735.1"/>
    </source>
</evidence>
<evidence type="ECO:0000256" key="6">
    <source>
        <dbReference type="RuleBase" id="RU280813"/>
    </source>
</evidence>
<gene>
    <name evidence="7" type="primary">WBGene00115289</name>
</gene>
<evidence type="ECO:0000256" key="5">
    <source>
        <dbReference type="ARBA" id="ARBA00023136"/>
    </source>
</evidence>
<feature type="transmembrane region" description="Helical" evidence="6">
    <location>
        <begin position="448"/>
        <end position="469"/>
    </location>
</feature>
<keyword evidence="3 6" id="KW-0812">Transmembrane</keyword>
<feature type="transmembrane region" description="Helical" evidence="6">
    <location>
        <begin position="504"/>
        <end position="527"/>
    </location>
</feature>
<dbReference type="SUPFAM" id="SSF81321">
    <property type="entry name" value="Family A G protein-coupled receptor-like"/>
    <property type="match status" value="1"/>
</dbReference>
<feature type="transmembrane region" description="Helical" evidence="6">
    <location>
        <begin position="409"/>
        <end position="427"/>
    </location>
</feature>
<dbReference type="Proteomes" id="UP000005239">
    <property type="component" value="Unassembled WGS sequence"/>
</dbReference>
<feature type="transmembrane region" description="Helical" evidence="6">
    <location>
        <begin position="539"/>
        <end position="564"/>
    </location>
</feature>
<proteinExistence type="inferred from homology"/>
<accession>A0A8R1YHH3</accession>
<dbReference type="InterPro" id="IPR051119">
    <property type="entry name" value="Nematode_SR-like"/>
</dbReference>
<dbReference type="InterPro" id="IPR000609">
    <property type="entry name" value="7TM_GPCR_serpentine_rcpt_Srg"/>
</dbReference>
<sequence>MFRVVRHNCGVDPSSFQIGAHEFLILPTPARLLSHIDQPETISKLQEFTSSYYCFFVLCGVASLICEITINFGTRLPLFPEVNSYYGSIPWISGGIFPTLLYAISHFFGGVHECLNILIAVNRATAIIAPHSHAKIWRFGIPIACVVLILVGAGLSWHLFDSPSFFYPSMYDGLAYYVMVSDTSKHPGINNSRNGLITSLVSPAISVTLYTTAIFFLRKKWKLKIVRTEFSLLLLGLSSILLCLPLAFQQLYFFVKGKDISDDEALMLFEMLPWLFDLRFFSPTVLVLITDSNMRRAFLGLFPARQLAAPALIPVARTVTSSASNSWTLILYTIYVPIFTVLWIVEISLVFVHRKNFLSSYYFFFVLCGVISLICELTINFGTRLPLFPEVNSFYGTVPWISQGQFPTLLYAISHFFGAVHEFINIFTAINRATAIIAPHSHAKIWRFGIPIACVLLVLTGIGGSWYLFDSPSFFFPGPSKDGIIYGMMSDTRKHPEVSNSRNAVITSLVSPAISVSLYAAAICFLRKKWKLKIIRTEFSLMFLGLTSMLLSLPITLHQLYFYIKDKNITADEAIMLFKMLPWLFDLRFFSPTVLILIRDSNMRDKFIRLFPRRKGHVSLMLVASPQSMSSSAPHHR</sequence>
<dbReference type="AlphaFoldDB" id="A0A2A6CUW4"/>
<evidence type="ECO:0000256" key="2">
    <source>
        <dbReference type="ARBA" id="ARBA00005692"/>
    </source>
</evidence>
<dbReference type="GO" id="GO:0004888">
    <property type="term" value="F:transmembrane signaling receptor activity"/>
    <property type="evidence" value="ECO:0007669"/>
    <property type="project" value="InterPro"/>
</dbReference>
<comment type="caution">
    <text evidence="6">Lacks conserved residue(s) required for the propagation of feature annotation.</text>
</comment>
<comment type="subcellular location">
    <subcellularLocation>
        <location evidence="1">Membrane</location>
        <topology evidence="1">Multi-pass membrane protein</topology>
    </subcellularLocation>
</comment>
<reference evidence="8" key="1">
    <citation type="journal article" date="2008" name="Nat. Genet.">
        <title>The Pristionchus pacificus genome provides a unique perspective on nematode lifestyle and parasitism.</title>
        <authorList>
            <person name="Dieterich C."/>
            <person name="Clifton S.W."/>
            <person name="Schuster L.N."/>
            <person name="Chinwalla A."/>
            <person name="Delehaunty K."/>
            <person name="Dinkelacker I."/>
            <person name="Fulton L."/>
            <person name="Fulton R."/>
            <person name="Godfrey J."/>
            <person name="Minx P."/>
            <person name="Mitreva M."/>
            <person name="Roeseler W."/>
            <person name="Tian H."/>
            <person name="Witte H."/>
            <person name="Yang S.P."/>
            <person name="Wilson R.K."/>
            <person name="Sommer R.J."/>
        </authorList>
    </citation>
    <scope>NUCLEOTIDE SEQUENCE [LARGE SCALE GENOMIC DNA]</scope>
    <source>
        <strain evidence="8">PS312</strain>
    </source>
</reference>
<evidence type="ECO:0000313" key="8">
    <source>
        <dbReference type="Proteomes" id="UP000005239"/>
    </source>
</evidence>
<keyword evidence="5 6" id="KW-0472">Membrane</keyword>
<dbReference type="EnsemblMetazoa" id="PPA25735.1">
    <property type="protein sequence ID" value="PPA25735.1"/>
    <property type="gene ID" value="WBGene00115289"/>
</dbReference>
<name>A0A2A6CUW4_PRIPA</name>
<keyword evidence="4 6" id="KW-1133">Transmembrane helix</keyword>